<dbReference type="GO" id="GO:0043168">
    <property type="term" value="F:anion binding"/>
    <property type="evidence" value="ECO:0007669"/>
    <property type="project" value="UniProtKB-ARBA"/>
</dbReference>
<feature type="domain" description="Impact N-terminal" evidence="2">
    <location>
        <begin position="17"/>
        <end position="124"/>
    </location>
</feature>
<dbReference type="InterPro" id="IPR035647">
    <property type="entry name" value="EFG_III/V"/>
</dbReference>
<dbReference type="PROSITE" id="PS00910">
    <property type="entry name" value="UPF0029"/>
    <property type="match status" value="1"/>
</dbReference>
<dbReference type="InterPro" id="IPR015796">
    <property type="entry name" value="Impact_YigZ-like"/>
</dbReference>
<dbReference type="InterPro" id="IPR020569">
    <property type="entry name" value="UPF0029_Impact_CS"/>
</dbReference>
<accession>A0A0M3V8Z0</accession>
<evidence type="ECO:0000256" key="1">
    <source>
        <dbReference type="ARBA" id="ARBA00007665"/>
    </source>
</evidence>
<dbReference type="InterPro" id="IPR001498">
    <property type="entry name" value="Impact_N"/>
</dbReference>
<dbReference type="OrthoDB" id="9813771at2"/>
<protein>
    <submittedName>
        <fullName evidence="3">IMPACT family protein</fullName>
    </submittedName>
</protein>
<sequence length="199" mass="22033">MSYQTLQRAVHTRLEIKKSEFIAYAYPVTSREQAMFHVEQLRGQYADARHWCWAYIIGDPHNTTSAGFDDDGEPNGTAGRPILNVLQHKSIGNIIIIVVRYFGGIKLGAGGLTRAYAGSAQAAVDEMILCPYVPMTQLHIQAEFATEAQCRYVVDSLHGTIDEVAYSKQVLLTITIAERDVDQLKAELAMAGKVLSTEE</sequence>
<comment type="similarity">
    <text evidence="1">Belongs to the IMPACT family.</text>
</comment>
<dbReference type="Pfam" id="PF01205">
    <property type="entry name" value="Impact_N"/>
    <property type="match status" value="1"/>
</dbReference>
<dbReference type="AlphaFoldDB" id="A0A0M3V8Z0"/>
<dbReference type="KEGG" id="pur:AOC03_06560"/>
<dbReference type="GO" id="GO:0006446">
    <property type="term" value="P:regulation of translational initiation"/>
    <property type="evidence" value="ECO:0007669"/>
    <property type="project" value="TreeGrafter"/>
</dbReference>
<evidence type="ECO:0000259" key="2">
    <source>
        <dbReference type="Pfam" id="PF01205"/>
    </source>
</evidence>
<proteinExistence type="inferred from homology"/>
<keyword evidence="4" id="KW-1185">Reference proteome</keyword>
<dbReference type="SUPFAM" id="SSF54211">
    <property type="entry name" value="Ribosomal protein S5 domain 2-like"/>
    <property type="match status" value="1"/>
</dbReference>
<dbReference type="InterPro" id="IPR036956">
    <property type="entry name" value="Impact_N_sf"/>
</dbReference>
<reference evidence="3 4" key="1">
    <citation type="submission" date="2015-09" db="EMBL/GenBank/DDBJ databases">
        <title>Complete genome of Psychrobacter urativorans R10.10B.</title>
        <authorList>
            <person name="See-Too W.S."/>
            <person name="Chan K.G."/>
        </authorList>
    </citation>
    <scope>NUCLEOTIDE SEQUENCE [LARGE SCALE GENOMIC DNA]</scope>
    <source>
        <strain evidence="3 4">R10.10B</strain>
    </source>
</reference>
<dbReference type="EMBL" id="CP012678">
    <property type="protein sequence ID" value="ALF59737.1"/>
    <property type="molecule type" value="Genomic_DNA"/>
</dbReference>
<dbReference type="GO" id="GO:0005737">
    <property type="term" value="C:cytoplasm"/>
    <property type="evidence" value="ECO:0007669"/>
    <property type="project" value="TreeGrafter"/>
</dbReference>
<dbReference type="Gene3D" id="3.30.70.240">
    <property type="match status" value="1"/>
</dbReference>
<dbReference type="GO" id="GO:0032561">
    <property type="term" value="F:guanyl ribonucleotide binding"/>
    <property type="evidence" value="ECO:0007669"/>
    <property type="project" value="UniProtKB-ARBA"/>
</dbReference>
<organism evidence="3 4">
    <name type="scientific">Psychrobacter urativorans</name>
    <dbReference type="NCBI Taxonomy" id="45610"/>
    <lineage>
        <taxon>Bacteria</taxon>
        <taxon>Pseudomonadati</taxon>
        <taxon>Pseudomonadota</taxon>
        <taxon>Gammaproteobacteria</taxon>
        <taxon>Moraxellales</taxon>
        <taxon>Moraxellaceae</taxon>
        <taxon>Psychrobacter</taxon>
    </lineage>
</organism>
<dbReference type="NCBIfam" id="TIGR00257">
    <property type="entry name" value="IMPACT_YIGZ"/>
    <property type="match status" value="1"/>
</dbReference>
<dbReference type="InterPro" id="IPR023582">
    <property type="entry name" value="Impact"/>
</dbReference>
<dbReference type="RefSeq" id="WP_062534385.1">
    <property type="nucleotide sequence ID" value="NZ_CP012678.1"/>
</dbReference>
<dbReference type="SUPFAM" id="SSF54980">
    <property type="entry name" value="EF-G C-terminal domain-like"/>
    <property type="match status" value="1"/>
</dbReference>
<dbReference type="PANTHER" id="PTHR16301">
    <property type="entry name" value="IMPACT-RELATED"/>
    <property type="match status" value="1"/>
</dbReference>
<evidence type="ECO:0000313" key="4">
    <source>
        <dbReference type="Proteomes" id="UP000059847"/>
    </source>
</evidence>
<dbReference type="PANTHER" id="PTHR16301:SF20">
    <property type="entry name" value="IMPACT FAMILY MEMBER YIGZ"/>
    <property type="match status" value="1"/>
</dbReference>
<evidence type="ECO:0000313" key="3">
    <source>
        <dbReference type="EMBL" id="ALF59737.1"/>
    </source>
</evidence>
<dbReference type="Gene3D" id="3.30.230.30">
    <property type="entry name" value="Impact, N-terminal domain"/>
    <property type="match status" value="1"/>
</dbReference>
<gene>
    <name evidence="3" type="ORF">AOC03_06560</name>
</gene>
<dbReference type="STRING" id="45610.AOC03_06560"/>
<name>A0A0M3V8Z0_9GAMM</name>
<dbReference type="Proteomes" id="UP000059847">
    <property type="component" value="Chromosome"/>
</dbReference>
<dbReference type="InterPro" id="IPR020568">
    <property type="entry name" value="Ribosomal_Su5_D2-typ_SF"/>
</dbReference>
<dbReference type="GO" id="GO:0017111">
    <property type="term" value="F:ribonucleoside triphosphate phosphatase activity"/>
    <property type="evidence" value="ECO:0007669"/>
    <property type="project" value="UniProtKB-ARBA"/>
</dbReference>